<dbReference type="EMBL" id="BARV01014937">
    <property type="protein sequence ID" value="GAI24955.1"/>
    <property type="molecule type" value="Genomic_DNA"/>
</dbReference>
<accession>X1NDW4</accession>
<proteinExistence type="predicted"/>
<evidence type="ECO:0000313" key="1">
    <source>
        <dbReference type="EMBL" id="GAI24955.1"/>
    </source>
</evidence>
<sequence length="60" mass="6624">MGNIEEYAVAPHLFHLGKYAARYNITGRKLSLRGVIVHELATIGIAQDAPLTPHRLGDKE</sequence>
<reference evidence="1" key="1">
    <citation type="journal article" date="2014" name="Front. Microbiol.">
        <title>High frequency of phylogenetically diverse reductive dehalogenase-homologous genes in deep subseafloor sedimentary metagenomes.</title>
        <authorList>
            <person name="Kawai M."/>
            <person name="Futagami T."/>
            <person name="Toyoda A."/>
            <person name="Takaki Y."/>
            <person name="Nishi S."/>
            <person name="Hori S."/>
            <person name="Arai W."/>
            <person name="Tsubouchi T."/>
            <person name="Morono Y."/>
            <person name="Uchiyama I."/>
            <person name="Ito T."/>
            <person name="Fujiyama A."/>
            <person name="Inagaki F."/>
            <person name="Takami H."/>
        </authorList>
    </citation>
    <scope>NUCLEOTIDE SEQUENCE</scope>
    <source>
        <strain evidence="1">Expedition CK06-06</strain>
    </source>
</reference>
<name>X1NDW4_9ZZZZ</name>
<comment type="caution">
    <text evidence="1">The sequence shown here is derived from an EMBL/GenBank/DDBJ whole genome shotgun (WGS) entry which is preliminary data.</text>
</comment>
<feature type="non-terminal residue" evidence="1">
    <location>
        <position position="60"/>
    </location>
</feature>
<gene>
    <name evidence="1" type="ORF">S06H3_25902</name>
</gene>
<dbReference type="AlphaFoldDB" id="X1NDW4"/>
<protein>
    <submittedName>
        <fullName evidence="1">Uncharacterized protein</fullName>
    </submittedName>
</protein>
<organism evidence="1">
    <name type="scientific">marine sediment metagenome</name>
    <dbReference type="NCBI Taxonomy" id="412755"/>
    <lineage>
        <taxon>unclassified sequences</taxon>
        <taxon>metagenomes</taxon>
        <taxon>ecological metagenomes</taxon>
    </lineage>
</organism>